<dbReference type="AlphaFoldDB" id="A0A4C1TPH7"/>
<dbReference type="GO" id="GO:0016614">
    <property type="term" value="F:oxidoreductase activity, acting on CH-OH group of donors"/>
    <property type="evidence" value="ECO:0007669"/>
    <property type="project" value="InterPro"/>
</dbReference>
<comment type="similarity">
    <text evidence="2">Belongs to the GMC oxidoreductase family.</text>
</comment>
<gene>
    <name evidence="6" type="primary">Gld</name>
    <name evidence="6" type="ORF">EVAR_71408_1</name>
</gene>
<sequence>MIGGTGAINGMLYIHGTRFDYDRWHKEGLAGWDYDSLLPYFEKSIRPVGNETHPQGYVNLNEFNHFDQDYFDMLFNATEELGISRIQEFDEGSYIGYAHLKGTVANGLRASTGKVHLAHVSGRPNLHVIKNAQATKLLFDDTGRRVKAVEFKLKHQTLRAYTKRK</sequence>
<dbReference type="Proteomes" id="UP000299102">
    <property type="component" value="Unassembled WGS sequence"/>
</dbReference>
<evidence type="ECO:0000256" key="2">
    <source>
        <dbReference type="ARBA" id="ARBA00010790"/>
    </source>
</evidence>
<dbReference type="Gene3D" id="3.30.560.10">
    <property type="entry name" value="Glucose Oxidase, domain 3"/>
    <property type="match status" value="1"/>
</dbReference>
<keyword evidence="4" id="KW-0274">FAD</keyword>
<evidence type="ECO:0000313" key="6">
    <source>
        <dbReference type="EMBL" id="GBP15882.1"/>
    </source>
</evidence>
<evidence type="ECO:0000256" key="1">
    <source>
        <dbReference type="ARBA" id="ARBA00001974"/>
    </source>
</evidence>
<dbReference type="GO" id="GO:0050660">
    <property type="term" value="F:flavin adenine dinucleotide binding"/>
    <property type="evidence" value="ECO:0007669"/>
    <property type="project" value="InterPro"/>
</dbReference>
<protein>
    <submittedName>
        <fullName evidence="6">Glucose dehydrogenase</fullName>
    </submittedName>
</protein>
<dbReference type="PANTHER" id="PTHR11552:SF147">
    <property type="entry name" value="CHOLINE DEHYDROGENASE, MITOCHONDRIAL"/>
    <property type="match status" value="1"/>
</dbReference>
<keyword evidence="7" id="KW-1185">Reference proteome</keyword>
<dbReference type="OrthoDB" id="269227at2759"/>
<comment type="cofactor">
    <cofactor evidence="1">
        <name>FAD</name>
        <dbReference type="ChEBI" id="CHEBI:57692"/>
    </cofactor>
</comment>
<comment type="caution">
    <text evidence="6">The sequence shown here is derived from an EMBL/GenBank/DDBJ whole genome shotgun (WGS) entry which is preliminary data.</text>
</comment>
<accession>A0A4C1TPH7</accession>
<organism evidence="6 7">
    <name type="scientific">Eumeta variegata</name>
    <name type="common">Bagworm moth</name>
    <name type="synonym">Eumeta japonica</name>
    <dbReference type="NCBI Taxonomy" id="151549"/>
    <lineage>
        <taxon>Eukaryota</taxon>
        <taxon>Metazoa</taxon>
        <taxon>Ecdysozoa</taxon>
        <taxon>Arthropoda</taxon>
        <taxon>Hexapoda</taxon>
        <taxon>Insecta</taxon>
        <taxon>Pterygota</taxon>
        <taxon>Neoptera</taxon>
        <taxon>Endopterygota</taxon>
        <taxon>Lepidoptera</taxon>
        <taxon>Glossata</taxon>
        <taxon>Ditrysia</taxon>
        <taxon>Tineoidea</taxon>
        <taxon>Psychidae</taxon>
        <taxon>Oiketicinae</taxon>
        <taxon>Eumeta</taxon>
    </lineage>
</organism>
<dbReference type="Gene3D" id="3.50.50.60">
    <property type="entry name" value="FAD/NAD(P)-binding domain"/>
    <property type="match status" value="1"/>
</dbReference>
<evidence type="ECO:0000259" key="5">
    <source>
        <dbReference type="Pfam" id="PF00732"/>
    </source>
</evidence>
<dbReference type="STRING" id="151549.A0A4C1TPH7"/>
<evidence type="ECO:0000313" key="7">
    <source>
        <dbReference type="Proteomes" id="UP000299102"/>
    </source>
</evidence>
<dbReference type="Pfam" id="PF00732">
    <property type="entry name" value="GMC_oxred_N"/>
    <property type="match status" value="1"/>
</dbReference>
<name>A0A4C1TPH7_EUMVA</name>
<dbReference type="InterPro" id="IPR036188">
    <property type="entry name" value="FAD/NAD-bd_sf"/>
</dbReference>
<proteinExistence type="inferred from homology"/>
<dbReference type="SUPFAM" id="SSF51905">
    <property type="entry name" value="FAD/NAD(P)-binding domain"/>
    <property type="match status" value="1"/>
</dbReference>
<evidence type="ECO:0000256" key="3">
    <source>
        <dbReference type="ARBA" id="ARBA00022630"/>
    </source>
</evidence>
<keyword evidence="3" id="KW-0285">Flavoprotein</keyword>
<feature type="domain" description="Glucose-methanol-choline oxidoreductase N-terminal" evidence="5">
    <location>
        <begin position="2"/>
        <end position="159"/>
    </location>
</feature>
<dbReference type="InterPro" id="IPR000172">
    <property type="entry name" value="GMC_OxRdtase_N"/>
</dbReference>
<dbReference type="InterPro" id="IPR012132">
    <property type="entry name" value="GMC_OxRdtase"/>
</dbReference>
<reference evidence="6 7" key="1">
    <citation type="journal article" date="2019" name="Commun. Biol.">
        <title>The bagworm genome reveals a unique fibroin gene that provides high tensile strength.</title>
        <authorList>
            <person name="Kono N."/>
            <person name="Nakamura H."/>
            <person name="Ohtoshi R."/>
            <person name="Tomita M."/>
            <person name="Numata K."/>
            <person name="Arakawa K."/>
        </authorList>
    </citation>
    <scope>NUCLEOTIDE SEQUENCE [LARGE SCALE GENOMIC DNA]</scope>
</reference>
<dbReference type="PANTHER" id="PTHR11552">
    <property type="entry name" value="GLUCOSE-METHANOL-CHOLINE GMC OXIDOREDUCTASE"/>
    <property type="match status" value="1"/>
</dbReference>
<evidence type="ECO:0000256" key="4">
    <source>
        <dbReference type="ARBA" id="ARBA00022827"/>
    </source>
</evidence>
<dbReference type="EMBL" id="BGZK01005889">
    <property type="protein sequence ID" value="GBP15882.1"/>
    <property type="molecule type" value="Genomic_DNA"/>
</dbReference>